<protein>
    <submittedName>
        <fullName evidence="5">Sugar kinase</fullName>
    </submittedName>
</protein>
<keyword evidence="3 5" id="KW-0418">Kinase</keyword>
<evidence type="ECO:0000256" key="2">
    <source>
        <dbReference type="ARBA" id="ARBA00022679"/>
    </source>
</evidence>
<dbReference type="GO" id="GO:0042840">
    <property type="term" value="P:D-glucuronate catabolic process"/>
    <property type="evidence" value="ECO:0007669"/>
    <property type="project" value="TreeGrafter"/>
</dbReference>
<evidence type="ECO:0000256" key="1">
    <source>
        <dbReference type="ARBA" id="ARBA00010688"/>
    </source>
</evidence>
<dbReference type="GO" id="GO:0008673">
    <property type="term" value="F:2-dehydro-3-deoxygluconokinase activity"/>
    <property type="evidence" value="ECO:0007669"/>
    <property type="project" value="TreeGrafter"/>
</dbReference>
<evidence type="ECO:0000313" key="5">
    <source>
        <dbReference type="EMBL" id="KAA9009406.1"/>
    </source>
</evidence>
<dbReference type="AlphaFoldDB" id="A0A5J5GM22"/>
<evidence type="ECO:0000313" key="6">
    <source>
        <dbReference type="Proteomes" id="UP000326554"/>
    </source>
</evidence>
<reference evidence="5 6" key="1">
    <citation type="submission" date="2019-09" db="EMBL/GenBank/DDBJ databases">
        <authorList>
            <person name="Park J.-S."/>
            <person name="Choi H.-J."/>
        </authorList>
    </citation>
    <scope>NUCLEOTIDE SEQUENCE [LARGE SCALE GENOMIC DNA]</scope>
    <source>
        <strain evidence="5 6">176SS1-4</strain>
    </source>
</reference>
<dbReference type="CDD" id="cd01166">
    <property type="entry name" value="KdgK"/>
    <property type="match status" value="1"/>
</dbReference>
<dbReference type="InterPro" id="IPR029056">
    <property type="entry name" value="Ribokinase-like"/>
</dbReference>
<proteinExistence type="inferred from homology"/>
<dbReference type="InterPro" id="IPR002173">
    <property type="entry name" value="Carboh/pur_kinase_PfkB_CS"/>
</dbReference>
<dbReference type="Proteomes" id="UP000326554">
    <property type="component" value="Unassembled WGS sequence"/>
</dbReference>
<dbReference type="PANTHER" id="PTHR43085:SF15">
    <property type="entry name" value="2-DEHYDRO-3-DEOXYGLUCONOKINASE"/>
    <property type="match status" value="1"/>
</dbReference>
<dbReference type="PROSITE" id="PS00584">
    <property type="entry name" value="PFKB_KINASES_2"/>
    <property type="match status" value="1"/>
</dbReference>
<dbReference type="PANTHER" id="PTHR43085">
    <property type="entry name" value="HEXOKINASE FAMILY MEMBER"/>
    <property type="match status" value="1"/>
</dbReference>
<dbReference type="GO" id="GO:0019698">
    <property type="term" value="P:D-galacturonate catabolic process"/>
    <property type="evidence" value="ECO:0007669"/>
    <property type="project" value="TreeGrafter"/>
</dbReference>
<feature type="domain" description="Carbohydrate kinase PfkB" evidence="4">
    <location>
        <begin position="1"/>
        <end position="291"/>
    </location>
</feature>
<sequence>MNRLLCIGECMIEFAPAEGGLFAKGYAGDTFNTAWYAARTGGETVDVSYLTAVGDDPVSDSMLDFMSTSGVRPIAARRAGGTVGLYLISLRDGERSFSYWRSASAARTLADDLEALPDLAPGDIAYFSGITLAILPPGSRARLLSVLAAARAKGIRVAFDPNLRPRLWPDTETMCTAIAEGARVADIALPSFEDEADHFGDGSPEATAERYARAGASVVAVKNGPGDMLLREGTRTSTLQPTAVSEVVDTTAAGDSFNAAFLVGLLNGEQAAEAADAGARLAARVIGARGALVEL</sequence>
<dbReference type="EMBL" id="VYQE01000002">
    <property type="protein sequence ID" value="KAA9009406.1"/>
    <property type="molecule type" value="Genomic_DNA"/>
</dbReference>
<evidence type="ECO:0000256" key="3">
    <source>
        <dbReference type="ARBA" id="ARBA00022777"/>
    </source>
</evidence>
<keyword evidence="6" id="KW-1185">Reference proteome</keyword>
<dbReference type="InterPro" id="IPR050306">
    <property type="entry name" value="PfkB_Carbo_kinase"/>
</dbReference>
<dbReference type="Pfam" id="PF00294">
    <property type="entry name" value="PfkB"/>
    <property type="match status" value="1"/>
</dbReference>
<dbReference type="InterPro" id="IPR011611">
    <property type="entry name" value="PfkB_dom"/>
</dbReference>
<comment type="similarity">
    <text evidence="1">Belongs to the carbohydrate kinase PfkB family.</text>
</comment>
<dbReference type="RefSeq" id="WP_150444939.1">
    <property type="nucleotide sequence ID" value="NZ_VYQE01000002.1"/>
</dbReference>
<keyword evidence="2" id="KW-0808">Transferase</keyword>
<dbReference type="SUPFAM" id="SSF53613">
    <property type="entry name" value="Ribokinase-like"/>
    <property type="match status" value="1"/>
</dbReference>
<accession>A0A5J5GM22</accession>
<dbReference type="Gene3D" id="3.40.1190.20">
    <property type="match status" value="1"/>
</dbReference>
<gene>
    <name evidence="5" type="ORF">F3S47_09195</name>
</gene>
<evidence type="ECO:0000259" key="4">
    <source>
        <dbReference type="Pfam" id="PF00294"/>
    </source>
</evidence>
<dbReference type="GO" id="GO:0006974">
    <property type="term" value="P:DNA damage response"/>
    <property type="evidence" value="ECO:0007669"/>
    <property type="project" value="TreeGrafter"/>
</dbReference>
<dbReference type="GO" id="GO:0005829">
    <property type="term" value="C:cytosol"/>
    <property type="evidence" value="ECO:0007669"/>
    <property type="project" value="TreeGrafter"/>
</dbReference>
<name>A0A5J5GM22_9RHOB</name>
<organism evidence="5 6">
    <name type="scientific">Histidinibacterium aquaticum</name>
    <dbReference type="NCBI Taxonomy" id="2613962"/>
    <lineage>
        <taxon>Bacteria</taxon>
        <taxon>Pseudomonadati</taxon>
        <taxon>Pseudomonadota</taxon>
        <taxon>Alphaproteobacteria</taxon>
        <taxon>Rhodobacterales</taxon>
        <taxon>Paracoccaceae</taxon>
        <taxon>Histidinibacterium</taxon>
    </lineage>
</organism>
<comment type="caution">
    <text evidence="5">The sequence shown here is derived from an EMBL/GenBank/DDBJ whole genome shotgun (WGS) entry which is preliminary data.</text>
</comment>